<keyword evidence="2" id="KW-0812">Transmembrane</keyword>
<evidence type="ECO:0000256" key="1">
    <source>
        <dbReference type="SAM" id="MobiDB-lite"/>
    </source>
</evidence>
<dbReference type="Proteomes" id="UP001620626">
    <property type="component" value="Unassembled WGS sequence"/>
</dbReference>
<gene>
    <name evidence="3" type="ORF">niasHT_039916</name>
</gene>
<dbReference type="AlphaFoldDB" id="A0ABD2IEL0"/>
<comment type="caution">
    <text evidence="3">The sequence shown here is derived from an EMBL/GenBank/DDBJ whole genome shotgun (WGS) entry which is preliminary data.</text>
</comment>
<evidence type="ECO:0000256" key="2">
    <source>
        <dbReference type="SAM" id="Phobius"/>
    </source>
</evidence>
<name>A0ABD2IEL0_9BILA</name>
<feature type="compositionally biased region" description="Polar residues" evidence="1">
    <location>
        <begin position="17"/>
        <end position="31"/>
    </location>
</feature>
<sequence length="391" mass="44486">MTPDGKRRSARIAANEKSLSTPASTSATRPNARQKKKQQKKKPIFISADCWLAVFHLLTPFQLGLGIAMISRRFDYYVDEHFKTRKWSLGDIRIKRKIDENGTKEMEIIRNSDKKSLPIPQIQLPRKVNGLGALFIDFIDRNTIAFLHRLRPLFTLCSINLVIETGNDPIMELILRNIWPMIAKNICGMRLSADTFHNFRKFVPSILNDCPSLRSVSFWRFETLLAEFPAIDSAMASDGQALAKWLLTPRPDNLPKVLRCIPHKCPGNLLLHIGAFKEAFANASSPVNFIVVFVFGRRYSSSVAPFGLTNELTREQLAWKRKPSACGSRCFLLVRCPIARDASKWAKWEEEASGWHFFEGKWHRLFISMMRTTPGDGLLDATPGPSDQQQK</sequence>
<evidence type="ECO:0000313" key="4">
    <source>
        <dbReference type="Proteomes" id="UP001620626"/>
    </source>
</evidence>
<feature type="region of interest" description="Disordered" evidence="1">
    <location>
        <begin position="1"/>
        <end position="40"/>
    </location>
</feature>
<proteinExistence type="predicted"/>
<keyword evidence="4" id="KW-1185">Reference proteome</keyword>
<evidence type="ECO:0008006" key="5">
    <source>
        <dbReference type="Google" id="ProtNLM"/>
    </source>
</evidence>
<evidence type="ECO:0000313" key="3">
    <source>
        <dbReference type="EMBL" id="KAL3076427.1"/>
    </source>
</evidence>
<keyword evidence="2" id="KW-0472">Membrane</keyword>
<dbReference type="EMBL" id="JBICBT010001253">
    <property type="protein sequence ID" value="KAL3076427.1"/>
    <property type="molecule type" value="Genomic_DNA"/>
</dbReference>
<protein>
    <recommendedName>
        <fullName evidence="5">F-box domain-containing protein</fullName>
    </recommendedName>
</protein>
<reference evidence="3 4" key="1">
    <citation type="submission" date="2024-10" db="EMBL/GenBank/DDBJ databases">
        <authorList>
            <person name="Kim D."/>
        </authorList>
    </citation>
    <scope>NUCLEOTIDE SEQUENCE [LARGE SCALE GENOMIC DNA]</scope>
    <source>
        <strain evidence="3">BH-2024</strain>
    </source>
</reference>
<keyword evidence="2" id="KW-1133">Transmembrane helix</keyword>
<feature type="transmembrane region" description="Helical" evidence="2">
    <location>
        <begin position="44"/>
        <end position="70"/>
    </location>
</feature>
<accession>A0ABD2IEL0</accession>
<organism evidence="3 4">
    <name type="scientific">Heterodera trifolii</name>
    <dbReference type="NCBI Taxonomy" id="157864"/>
    <lineage>
        <taxon>Eukaryota</taxon>
        <taxon>Metazoa</taxon>
        <taxon>Ecdysozoa</taxon>
        <taxon>Nematoda</taxon>
        <taxon>Chromadorea</taxon>
        <taxon>Rhabditida</taxon>
        <taxon>Tylenchina</taxon>
        <taxon>Tylenchomorpha</taxon>
        <taxon>Tylenchoidea</taxon>
        <taxon>Heteroderidae</taxon>
        <taxon>Heteroderinae</taxon>
        <taxon>Heterodera</taxon>
    </lineage>
</organism>